<dbReference type="Proteomes" id="UP000194236">
    <property type="component" value="Unassembled WGS sequence"/>
</dbReference>
<evidence type="ECO:0000313" key="7">
    <source>
        <dbReference type="Proteomes" id="UP000194236"/>
    </source>
</evidence>
<evidence type="ECO:0000256" key="5">
    <source>
        <dbReference type="SAM" id="Phobius"/>
    </source>
</evidence>
<keyword evidence="3 5" id="KW-1133">Transmembrane helix</keyword>
<dbReference type="InterPro" id="IPR050598">
    <property type="entry name" value="AminoAcid_Transporter"/>
</dbReference>
<reference evidence="6 7" key="1">
    <citation type="submission" date="2017-03" db="EMBL/GenBank/DDBJ databases">
        <title>Genome Survey of Euroglyphus maynei.</title>
        <authorList>
            <person name="Arlian L.G."/>
            <person name="Morgan M.S."/>
            <person name="Rider S.D."/>
        </authorList>
    </citation>
    <scope>NUCLEOTIDE SEQUENCE [LARGE SCALE GENOMIC DNA]</scope>
    <source>
        <strain evidence="6">Arlian Lab</strain>
        <tissue evidence="6">Whole body</tissue>
    </source>
</reference>
<feature type="transmembrane region" description="Helical" evidence="5">
    <location>
        <begin position="16"/>
        <end position="39"/>
    </location>
</feature>
<dbReference type="GO" id="GO:0015179">
    <property type="term" value="F:L-amino acid transmembrane transporter activity"/>
    <property type="evidence" value="ECO:0007669"/>
    <property type="project" value="TreeGrafter"/>
</dbReference>
<dbReference type="EMBL" id="MUJZ01033547">
    <property type="protein sequence ID" value="OTF77268.1"/>
    <property type="molecule type" value="Genomic_DNA"/>
</dbReference>
<protein>
    <submittedName>
        <fullName evidence="6">Uncharacterized protein</fullName>
    </submittedName>
</protein>
<evidence type="ECO:0000256" key="3">
    <source>
        <dbReference type="ARBA" id="ARBA00022989"/>
    </source>
</evidence>
<evidence type="ECO:0000256" key="4">
    <source>
        <dbReference type="ARBA" id="ARBA00023136"/>
    </source>
</evidence>
<organism evidence="6 7">
    <name type="scientific">Euroglyphus maynei</name>
    <name type="common">Mayne's house dust mite</name>
    <dbReference type="NCBI Taxonomy" id="6958"/>
    <lineage>
        <taxon>Eukaryota</taxon>
        <taxon>Metazoa</taxon>
        <taxon>Ecdysozoa</taxon>
        <taxon>Arthropoda</taxon>
        <taxon>Chelicerata</taxon>
        <taxon>Arachnida</taxon>
        <taxon>Acari</taxon>
        <taxon>Acariformes</taxon>
        <taxon>Sarcoptiformes</taxon>
        <taxon>Astigmata</taxon>
        <taxon>Psoroptidia</taxon>
        <taxon>Analgoidea</taxon>
        <taxon>Pyroglyphidae</taxon>
        <taxon>Pyroglyphinae</taxon>
        <taxon>Euroglyphus</taxon>
    </lineage>
</organism>
<name>A0A1Y3BBJ2_EURMA</name>
<evidence type="ECO:0000256" key="2">
    <source>
        <dbReference type="ARBA" id="ARBA00022692"/>
    </source>
</evidence>
<dbReference type="PANTHER" id="PTHR11785:SF240">
    <property type="entry name" value="LD25378P"/>
    <property type="match status" value="1"/>
</dbReference>
<dbReference type="OrthoDB" id="3257095at2759"/>
<gene>
    <name evidence="6" type="ORF">BLA29_014292</name>
</gene>
<proteinExistence type="predicted"/>
<dbReference type="PANTHER" id="PTHR11785">
    <property type="entry name" value="AMINO ACID TRANSPORTER"/>
    <property type="match status" value="1"/>
</dbReference>
<feature type="transmembrane region" description="Helical" evidence="5">
    <location>
        <begin position="79"/>
        <end position="98"/>
    </location>
</feature>
<dbReference type="AlphaFoldDB" id="A0A1Y3BBJ2"/>
<evidence type="ECO:0000256" key="1">
    <source>
        <dbReference type="ARBA" id="ARBA00004141"/>
    </source>
</evidence>
<accession>A0A1Y3BBJ2</accession>
<keyword evidence="4 5" id="KW-0472">Membrane</keyword>
<dbReference type="Pfam" id="PF13520">
    <property type="entry name" value="AA_permease_2"/>
    <property type="match status" value="1"/>
</dbReference>
<dbReference type="GO" id="GO:0016020">
    <property type="term" value="C:membrane"/>
    <property type="evidence" value="ECO:0007669"/>
    <property type="project" value="UniProtKB-SubCell"/>
</dbReference>
<keyword evidence="2 5" id="KW-0812">Transmembrane</keyword>
<comment type="subcellular location">
    <subcellularLocation>
        <location evidence="1">Membrane</location>
        <topology evidence="1">Multi-pass membrane protein</topology>
    </subcellularLocation>
</comment>
<comment type="caution">
    <text evidence="6">The sequence shown here is derived from an EMBL/GenBank/DDBJ whole genome shotgun (WGS) entry which is preliminary data.</text>
</comment>
<dbReference type="Gene3D" id="1.20.1740.10">
    <property type="entry name" value="Amino acid/polyamine transporter I"/>
    <property type="match status" value="1"/>
</dbReference>
<evidence type="ECO:0000313" key="6">
    <source>
        <dbReference type="EMBL" id="OTF77268.1"/>
    </source>
</evidence>
<feature type="transmembrane region" description="Helical" evidence="5">
    <location>
        <begin position="51"/>
        <end position="73"/>
    </location>
</feature>
<sequence length="109" mass="12374">GILSLLYLTTTQVYTLINYTAFIESLAVAASVGALLWLRWKRPHMERPIKVNILLPILFFITCIFLVVLPFYVSPYETGIGALITLSGIPIYLVTIAWKSKPKTYQRLI</sequence>
<feature type="non-terminal residue" evidence="6">
    <location>
        <position position="109"/>
    </location>
</feature>
<dbReference type="InterPro" id="IPR002293">
    <property type="entry name" value="AA/rel_permease1"/>
</dbReference>
<keyword evidence="7" id="KW-1185">Reference proteome</keyword>
<feature type="non-terminal residue" evidence="6">
    <location>
        <position position="1"/>
    </location>
</feature>